<proteinExistence type="predicted"/>
<dbReference type="EMBL" id="MCGE01000011">
    <property type="protein sequence ID" value="ORZ16484.1"/>
    <property type="molecule type" value="Genomic_DNA"/>
</dbReference>
<evidence type="ECO:0000313" key="1">
    <source>
        <dbReference type="EMBL" id="ORZ16484.1"/>
    </source>
</evidence>
<name>A0A1X2IH47_9FUNG</name>
<protein>
    <submittedName>
        <fullName evidence="1">Uncharacterized protein</fullName>
    </submittedName>
</protein>
<sequence>MAVNRSLAKVANVWKMCHLHMAVGGVFRMDSGIFWCQGEIEWAGVNSLGSIQGGSGR</sequence>
<gene>
    <name evidence="1" type="ORF">BCR42DRAFT_415150</name>
</gene>
<comment type="caution">
    <text evidence="1">The sequence shown here is derived from an EMBL/GenBank/DDBJ whole genome shotgun (WGS) entry which is preliminary data.</text>
</comment>
<evidence type="ECO:0000313" key="2">
    <source>
        <dbReference type="Proteomes" id="UP000193560"/>
    </source>
</evidence>
<reference evidence="1 2" key="1">
    <citation type="submission" date="2016-07" db="EMBL/GenBank/DDBJ databases">
        <title>Pervasive Adenine N6-methylation of Active Genes in Fungi.</title>
        <authorList>
            <consortium name="DOE Joint Genome Institute"/>
            <person name="Mondo S.J."/>
            <person name="Dannebaum R.O."/>
            <person name="Kuo R.C."/>
            <person name="Labutti K."/>
            <person name="Haridas S."/>
            <person name="Kuo A."/>
            <person name="Salamov A."/>
            <person name="Ahrendt S.R."/>
            <person name="Lipzen A."/>
            <person name="Sullivan W."/>
            <person name="Andreopoulos W.B."/>
            <person name="Clum A."/>
            <person name="Lindquist E."/>
            <person name="Daum C."/>
            <person name="Ramamoorthy G.K."/>
            <person name="Gryganskyi A."/>
            <person name="Culley D."/>
            <person name="Magnuson J.K."/>
            <person name="James T.Y."/>
            <person name="O'Malley M.A."/>
            <person name="Stajich J.E."/>
            <person name="Spatafora J.W."/>
            <person name="Visel A."/>
            <person name="Grigoriev I.V."/>
        </authorList>
    </citation>
    <scope>NUCLEOTIDE SEQUENCE [LARGE SCALE GENOMIC DNA]</scope>
    <source>
        <strain evidence="1 2">NRRL 1336</strain>
    </source>
</reference>
<accession>A0A1X2IH47</accession>
<organism evidence="1 2">
    <name type="scientific">Absidia repens</name>
    <dbReference type="NCBI Taxonomy" id="90262"/>
    <lineage>
        <taxon>Eukaryota</taxon>
        <taxon>Fungi</taxon>
        <taxon>Fungi incertae sedis</taxon>
        <taxon>Mucoromycota</taxon>
        <taxon>Mucoromycotina</taxon>
        <taxon>Mucoromycetes</taxon>
        <taxon>Mucorales</taxon>
        <taxon>Cunninghamellaceae</taxon>
        <taxon>Absidia</taxon>
    </lineage>
</organism>
<keyword evidence="2" id="KW-1185">Reference proteome</keyword>
<dbReference type="Proteomes" id="UP000193560">
    <property type="component" value="Unassembled WGS sequence"/>
</dbReference>
<dbReference type="AlphaFoldDB" id="A0A1X2IH47"/>